<evidence type="ECO:0000313" key="2">
    <source>
        <dbReference type="EMBL" id="KAF9473620.1"/>
    </source>
</evidence>
<gene>
    <name evidence="2" type="ORF">BDN70DRAFT_899622</name>
</gene>
<sequence>MDGAKTCQCFVPSVEHGGVEDVVTYFRMSWVGIGVCRRARDSNGGGRWAAGAIQGVGARVLVWVITPNGLQRGQDRLIIADWSLNGMRGVIALRADVEGEVDEVAGEQLRTEVETVQTPRVRRICAEQIDRNGQRRVKNQKRRSKNQESTIDNRKPTINIGPLTSTEFHVASPSRE</sequence>
<dbReference type="Proteomes" id="UP000807469">
    <property type="component" value="Unassembled WGS sequence"/>
</dbReference>
<dbReference type="EMBL" id="MU155428">
    <property type="protein sequence ID" value="KAF9473620.1"/>
    <property type="molecule type" value="Genomic_DNA"/>
</dbReference>
<dbReference type="AlphaFoldDB" id="A0A9P6CU53"/>
<accession>A0A9P6CU53</accession>
<feature type="compositionally biased region" description="Basic residues" evidence="1">
    <location>
        <begin position="134"/>
        <end position="144"/>
    </location>
</feature>
<name>A0A9P6CU53_9AGAR</name>
<organism evidence="2 3">
    <name type="scientific">Pholiota conissans</name>
    <dbReference type="NCBI Taxonomy" id="109636"/>
    <lineage>
        <taxon>Eukaryota</taxon>
        <taxon>Fungi</taxon>
        <taxon>Dikarya</taxon>
        <taxon>Basidiomycota</taxon>
        <taxon>Agaricomycotina</taxon>
        <taxon>Agaricomycetes</taxon>
        <taxon>Agaricomycetidae</taxon>
        <taxon>Agaricales</taxon>
        <taxon>Agaricineae</taxon>
        <taxon>Strophariaceae</taxon>
        <taxon>Pholiota</taxon>
    </lineage>
</organism>
<feature type="region of interest" description="Disordered" evidence="1">
    <location>
        <begin position="132"/>
        <end position="176"/>
    </location>
</feature>
<proteinExistence type="predicted"/>
<keyword evidence="3" id="KW-1185">Reference proteome</keyword>
<reference evidence="2" key="1">
    <citation type="submission" date="2020-11" db="EMBL/GenBank/DDBJ databases">
        <authorList>
            <consortium name="DOE Joint Genome Institute"/>
            <person name="Ahrendt S."/>
            <person name="Riley R."/>
            <person name="Andreopoulos W."/>
            <person name="Labutti K."/>
            <person name="Pangilinan J."/>
            <person name="Ruiz-Duenas F.J."/>
            <person name="Barrasa J.M."/>
            <person name="Sanchez-Garcia M."/>
            <person name="Camarero S."/>
            <person name="Miyauchi S."/>
            <person name="Serrano A."/>
            <person name="Linde D."/>
            <person name="Babiker R."/>
            <person name="Drula E."/>
            <person name="Ayuso-Fernandez I."/>
            <person name="Pacheco R."/>
            <person name="Padilla G."/>
            <person name="Ferreira P."/>
            <person name="Barriuso J."/>
            <person name="Kellner H."/>
            <person name="Castanera R."/>
            <person name="Alfaro M."/>
            <person name="Ramirez L."/>
            <person name="Pisabarro A.G."/>
            <person name="Kuo A."/>
            <person name="Tritt A."/>
            <person name="Lipzen A."/>
            <person name="He G."/>
            <person name="Yan M."/>
            <person name="Ng V."/>
            <person name="Cullen D."/>
            <person name="Martin F."/>
            <person name="Rosso M.-N."/>
            <person name="Henrissat B."/>
            <person name="Hibbett D."/>
            <person name="Martinez A.T."/>
            <person name="Grigoriev I.V."/>
        </authorList>
    </citation>
    <scope>NUCLEOTIDE SEQUENCE</scope>
    <source>
        <strain evidence="2">CIRM-BRFM 674</strain>
    </source>
</reference>
<protein>
    <submittedName>
        <fullName evidence="2">Uncharacterized protein</fullName>
    </submittedName>
</protein>
<comment type="caution">
    <text evidence="2">The sequence shown here is derived from an EMBL/GenBank/DDBJ whole genome shotgun (WGS) entry which is preliminary data.</text>
</comment>
<evidence type="ECO:0000256" key="1">
    <source>
        <dbReference type="SAM" id="MobiDB-lite"/>
    </source>
</evidence>
<evidence type="ECO:0000313" key="3">
    <source>
        <dbReference type="Proteomes" id="UP000807469"/>
    </source>
</evidence>